<feature type="compositionally biased region" description="Basic and acidic residues" evidence="2">
    <location>
        <begin position="200"/>
        <end position="211"/>
    </location>
</feature>
<dbReference type="Proteomes" id="UP000799757">
    <property type="component" value="Unassembled WGS sequence"/>
</dbReference>
<organism evidence="4 5">
    <name type="scientific">Melanomma pulvis-pyrius CBS 109.77</name>
    <dbReference type="NCBI Taxonomy" id="1314802"/>
    <lineage>
        <taxon>Eukaryota</taxon>
        <taxon>Fungi</taxon>
        <taxon>Dikarya</taxon>
        <taxon>Ascomycota</taxon>
        <taxon>Pezizomycotina</taxon>
        <taxon>Dothideomycetes</taxon>
        <taxon>Pleosporomycetidae</taxon>
        <taxon>Pleosporales</taxon>
        <taxon>Melanommataceae</taxon>
        <taxon>Melanomma</taxon>
    </lineage>
</organism>
<sequence length="305" mass="33585">MYTSPYFDDPYLSTEVALASPLAFTAPEFEDATAQRYREPAFSDYPSLEYTSGSSSRHLFEPSLQALTPNDDSPSNITDPMSKELEELCESPGAIWNYRGLGPSIGGEPPVVPSRSWTGGWGSDVPLYQADKKLDDGFGTESSLFSYKSASSTCPTESVSSISTPIAAPSTRAGHPLSSRGSRAGDHSQYSSSEPRKKRIEPVKPSRTHTQDISELSRCEICNRHFTLRKDLKRHKLSKHSDRPKWLCPVLTCHFSIKGFMRKDKAIQHMKTHQRGPDGSLTSTIVEPVLNADEENLPSTSGLGI</sequence>
<dbReference type="AlphaFoldDB" id="A0A6A6X707"/>
<keyword evidence="1" id="KW-0862">Zinc</keyword>
<keyword evidence="1" id="KW-0863">Zinc-finger</keyword>
<dbReference type="SMART" id="SM00355">
    <property type="entry name" value="ZnF_C2H2"/>
    <property type="match status" value="2"/>
</dbReference>
<accession>A0A6A6X707</accession>
<dbReference type="PROSITE" id="PS00028">
    <property type="entry name" value="ZINC_FINGER_C2H2_1"/>
    <property type="match status" value="1"/>
</dbReference>
<keyword evidence="5" id="KW-1185">Reference proteome</keyword>
<dbReference type="PROSITE" id="PS50157">
    <property type="entry name" value="ZINC_FINGER_C2H2_2"/>
    <property type="match status" value="1"/>
</dbReference>
<dbReference type="GO" id="GO:0008270">
    <property type="term" value="F:zinc ion binding"/>
    <property type="evidence" value="ECO:0007669"/>
    <property type="project" value="UniProtKB-KW"/>
</dbReference>
<evidence type="ECO:0000313" key="4">
    <source>
        <dbReference type="EMBL" id="KAF2792119.1"/>
    </source>
</evidence>
<dbReference type="Gene3D" id="3.30.160.60">
    <property type="entry name" value="Classic Zinc Finger"/>
    <property type="match status" value="1"/>
</dbReference>
<name>A0A6A6X707_9PLEO</name>
<evidence type="ECO:0000259" key="3">
    <source>
        <dbReference type="PROSITE" id="PS50157"/>
    </source>
</evidence>
<reference evidence="4" key="1">
    <citation type="journal article" date="2020" name="Stud. Mycol.">
        <title>101 Dothideomycetes genomes: a test case for predicting lifestyles and emergence of pathogens.</title>
        <authorList>
            <person name="Haridas S."/>
            <person name="Albert R."/>
            <person name="Binder M."/>
            <person name="Bloem J."/>
            <person name="Labutti K."/>
            <person name="Salamov A."/>
            <person name="Andreopoulos B."/>
            <person name="Baker S."/>
            <person name="Barry K."/>
            <person name="Bills G."/>
            <person name="Bluhm B."/>
            <person name="Cannon C."/>
            <person name="Castanera R."/>
            <person name="Culley D."/>
            <person name="Daum C."/>
            <person name="Ezra D."/>
            <person name="Gonzalez J."/>
            <person name="Henrissat B."/>
            <person name="Kuo A."/>
            <person name="Liang C."/>
            <person name="Lipzen A."/>
            <person name="Lutzoni F."/>
            <person name="Magnuson J."/>
            <person name="Mondo S."/>
            <person name="Nolan M."/>
            <person name="Ohm R."/>
            <person name="Pangilinan J."/>
            <person name="Park H.-J."/>
            <person name="Ramirez L."/>
            <person name="Alfaro M."/>
            <person name="Sun H."/>
            <person name="Tritt A."/>
            <person name="Yoshinaga Y."/>
            <person name="Zwiers L.-H."/>
            <person name="Turgeon B."/>
            <person name="Goodwin S."/>
            <person name="Spatafora J."/>
            <person name="Crous P."/>
            <person name="Grigoriev I."/>
        </authorList>
    </citation>
    <scope>NUCLEOTIDE SEQUENCE</scope>
    <source>
        <strain evidence="4">CBS 109.77</strain>
    </source>
</reference>
<dbReference type="OrthoDB" id="8922241at2759"/>
<dbReference type="EMBL" id="MU001985">
    <property type="protein sequence ID" value="KAF2792119.1"/>
    <property type="molecule type" value="Genomic_DNA"/>
</dbReference>
<dbReference type="InterPro" id="IPR013087">
    <property type="entry name" value="Znf_C2H2_type"/>
</dbReference>
<feature type="region of interest" description="Disordered" evidence="2">
    <location>
        <begin position="151"/>
        <end position="211"/>
    </location>
</feature>
<gene>
    <name evidence="4" type="ORF">K505DRAFT_338986</name>
</gene>
<keyword evidence="1" id="KW-0479">Metal-binding</keyword>
<feature type="domain" description="C2H2-type" evidence="3">
    <location>
        <begin position="217"/>
        <end position="244"/>
    </location>
</feature>
<evidence type="ECO:0000256" key="2">
    <source>
        <dbReference type="SAM" id="MobiDB-lite"/>
    </source>
</evidence>
<proteinExistence type="predicted"/>
<evidence type="ECO:0000313" key="5">
    <source>
        <dbReference type="Proteomes" id="UP000799757"/>
    </source>
</evidence>
<feature type="compositionally biased region" description="Polar residues" evidence="2">
    <location>
        <begin position="151"/>
        <end position="164"/>
    </location>
</feature>
<protein>
    <recommendedName>
        <fullName evidence="3">C2H2-type domain-containing protein</fullName>
    </recommendedName>
</protein>
<evidence type="ECO:0000256" key="1">
    <source>
        <dbReference type="PROSITE-ProRule" id="PRU00042"/>
    </source>
</evidence>